<organism evidence="1 2">
    <name type="scientific">Cellulomonas triticagri</name>
    <dbReference type="NCBI Taxonomy" id="2483352"/>
    <lineage>
        <taxon>Bacteria</taxon>
        <taxon>Bacillati</taxon>
        <taxon>Actinomycetota</taxon>
        <taxon>Actinomycetes</taxon>
        <taxon>Micrococcales</taxon>
        <taxon>Cellulomonadaceae</taxon>
        <taxon>Cellulomonas</taxon>
    </lineage>
</organism>
<proteinExistence type="predicted"/>
<protein>
    <submittedName>
        <fullName evidence="1">Winged helix-turn-helix domain-containing protein</fullName>
    </submittedName>
</protein>
<dbReference type="Pfam" id="PF06224">
    <property type="entry name" value="AlkZ-like"/>
    <property type="match status" value="1"/>
</dbReference>
<comment type="caution">
    <text evidence="1">The sequence shown here is derived from an EMBL/GenBank/DDBJ whole genome shotgun (WGS) entry which is preliminary data.</text>
</comment>
<dbReference type="Proteomes" id="UP000269289">
    <property type="component" value="Unassembled WGS sequence"/>
</dbReference>
<dbReference type="PANTHER" id="PTHR30528:SF0">
    <property type="entry name" value="CYTOPLASMIC PROTEIN"/>
    <property type="match status" value="1"/>
</dbReference>
<sequence length="368" mass="40865">MREHAADPLPIAQARRLAVAAQGLHDETESAVAVLRRAGLLQRDPLTRVARAHTLTCAARMPVAPVVGGVDRDLWPVDGRPATFETYTHAACVMPIGDWPLFEIHRARARERTDTPPAAVRERVRATIGDSEQGLTIRELQRGDRTGGGWGWSETKRAAEHMVWRGELAATRRRRRERVLDLAERAVPTEHLDRTLTPGECVAALVDHALRALGVATTEDLATYYRLPAGQVAAALHDRGHRPIAVEGWSEVAWVVEPEPSSVPGSRARLIGPFDNLIRDRARTRRLFGFDYVFEAYKPEARRTYGAYVLAVLVGDDLVARADVHRQGQALTLRRVFAETARDEDWCRARTVEAVEALATQLGLDCET</sequence>
<dbReference type="RefSeq" id="WP_122148993.1">
    <property type="nucleotide sequence ID" value="NZ_RFFI01000036.1"/>
</dbReference>
<name>A0A3M2JFH6_9CELL</name>
<dbReference type="AlphaFoldDB" id="A0A3M2JFH6"/>
<accession>A0A3M2JFH6</accession>
<reference evidence="1 2" key="1">
    <citation type="submission" date="2018-10" db="EMBL/GenBank/DDBJ databases">
        <title>Isolation, diversity and antifungal activity of actinobacteria from wheat.</title>
        <authorList>
            <person name="Han C."/>
        </authorList>
    </citation>
    <scope>NUCLEOTIDE SEQUENCE [LARGE SCALE GENOMIC DNA]</scope>
    <source>
        <strain evidence="1 2">NEAU-YY56</strain>
    </source>
</reference>
<dbReference type="EMBL" id="RFFI01000036">
    <property type="protein sequence ID" value="RMI12522.1"/>
    <property type="molecule type" value="Genomic_DNA"/>
</dbReference>
<gene>
    <name evidence="1" type="ORF">EBM89_08410</name>
</gene>
<dbReference type="InterPro" id="IPR009351">
    <property type="entry name" value="AlkZ-like"/>
</dbReference>
<evidence type="ECO:0000313" key="2">
    <source>
        <dbReference type="Proteomes" id="UP000269289"/>
    </source>
</evidence>
<keyword evidence="2" id="KW-1185">Reference proteome</keyword>
<dbReference type="OrthoDB" id="9787207at2"/>
<evidence type="ECO:0000313" key="1">
    <source>
        <dbReference type="EMBL" id="RMI12522.1"/>
    </source>
</evidence>
<dbReference type="PANTHER" id="PTHR30528">
    <property type="entry name" value="CYTOPLASMIC PROTEIN"/>
    <property type="match status" value="1"/>
</dbReference>